<name>A0A3S9HRI8_9ACTN</name>
<organism evidence="1 3">
    <name type="scientific">Streptomyces aquilus</name>
    <dbReference type="NCBI Taxonomy" id="2548456"/>
    <lineage>
        <taxon>Bacteria</taxon>
        <taxon>Bacillati</taxon>
        <taxon>Actinomycetota</taxon>
        <taxon>Actinomycetes</taxon>
        <taxon>Kitasatosporales</taxon>
        <taxon>Streptomycetaceae</taxon>
        <taxon>Streptomyces</taxon>
    </lineage>
</organism>
<dbReference type="EMBL" id="CP034463">
    <property type="protein sequence ID" value="AZP14730.1"/>
    <property type="molecule type" value="Genomic_DNA"/>
</dbReference>
<protein>
    <submittedName>
        <fullName evidence="1">Uncharacterized protein</fullName>
    </submittedName>
</protein>
<gene>
    <name evidence="1" type="ORF">EJC51_00175</name>
    <name evidence="2" type="ORF">EJC51_47370</name>
</gene>
<dbReference type="KEGG" id="saqu:EJC51_47370"/>
<evidence type="ECO:0000313" key="2">
    <source>
        <dbReference type="EMBL" id="AZP22974.1"/>
    </source>
</evidence>
<sequence>MLTSCLTDYCRHELTLCGIFTGREPPLSTPPSPAASKPLAHARWTASAWQVLNHDGEQWGVGKGLSFPDLHVAP</sequence>
<evidence type="ECO:0000313" key="3">
    <source>
        <dbReference type="Proteomes" id="UP000280197"/>
    </source>
</evidence>
<evidence type="ECO:0000313" key="1">
    <source>
        <dbReference type="EMBL" id="AZP14730.1"/>
    </source>
</evidence>
<accession>A0A3S9HRI8</accession>
<reference evidence="1 3" key="1">
    <citation type="submission" date="2018-12" db="EMBL/GenBank/DDBJ databases">
        <authorList>
            <person name="Li K."/>
        </authorList>
    </citation>
    <scope>NUCLEOTIDE SEQUENCE [LARGE SCALE GENOMIC DNA]</scope>
    <source>
        <strain evidence="3">CR22</strain>
        <strain evidence="1">GGCR-6</strain>
    </source>
</reference>
<proteinExistence type="predicted"/>
<dbReference type="AlphaFoldDB" id="A0A3S9HRI8"/>
<dbReference type="EMBL" id="CP034463">
    <property type="protein sequence ID" value="AZP22974.1"/>
    <property type="molecule type" value="Genomic_DNA"/>
</dbReference>
<keyword evidence="3" id="KW-1185">Reference proteome</keyword>
<dbReference type="KEGG" id="saqu:EJC51_00175"/>
<dbReference type="Proteomes" id="UP000280197">
    <property type="component" value="Chromosome"/>
</dbReference>